<reference evidence="1 2" key="1">
    <citation type="submission" date="2022-01" db="EMBL/GenBank/DDBJ databases">
        <title>Whole genome-based taxonomy of the Shewanellaceae.</title>
        <authorList>
            <person name="Martin-Rodriguez A.J."/>
        </authorList>
    </citation>
    <scope>NUCLEOTIDE SEQUENCE [LARGE SCALE GENOMIC DNA]</scope>
    <source>
        <strain evidence="1 2">DSM 24955</strain>
    </source>
</reference>
<name>A0ABT0KLR6_9GAMM</name>
<gene>
    <name evidence="1" type="ORF">L2737_05175</name>
</gene>
<keyword evidence="2" id="KW-1185">Reference proteome</keyword>
<evidence type="ECO:0000313" key="1">
    <source>
        <dbReference type="EMBL" id="MCL1044719.1"/>
    </source>
</evidence>
<dbReference type="InterPro" id="IPR036622">
    <property type="entry name" value="LigA_sf"/>
</dbReference>
<proteinExistence type="predicted"/>
<protein>
    <recommendedName>
        <fullName evidence="3">Extradiol ring-cleavage dioxygenase LigAB LigA subunit domain-containing protein</fullName>
    </recommendedName>
</protein>
<evidence type="ECO:0008006" key="3">
    <source>
        <dbReference type="Google" id="ProtNLM"/>
    </source>
</evidence>
<comment type="caution">
    <text evidence="1">The sequence shown here is derived from an EMBL/GenBank/DDBJ whole genome shotgun (WGS) entry which is preliminary data.</text>
</comment>
<dbReference type="RefSeq" id="WP_153913335.1">
    <property type="nucleotide sequence ID" value="NZ_JAKIKU010000002.1"/>
</dbReference>
<sequence>MSKLSSFLTDLSSDAKLKQAYESSPEKVMQDYGLSKEEQEAVMSCDEGKVCALIGDVDKSKILFVHHS</sequence>
<dbReference type="Gene3D" id="1.10.700.10">
    <property type="entry name" value="Dioxygenase LigAB, LigA subunit"/>
    <property type="match status" value="1"/>
</dbReference>
<dbReference type="Proteomes" id="UP001202134">
    <property type="component" value="Unassembled WGS sequence"/>
</dbReference>
<organism evidence="1 2">
    <name type="scientific">Shewanella electrodiphila</name>
    <dbReference type="NCBI Taxonomy" id="934143"/>
    <lineage>
        <taxon>Bacteria</taxon>
        <taxon>Pseudomonadati</taxon>
        <taxon>Pseudomonadota</taxon>
        <taxon>Gammaproteobacteria</taxon>
        <taxon>Alteromonadales</taxon>
        <taxon>Shewanellaceae</taxon>
        <taxon>Shewanella</taxon>
    </lineage>
</organism>
<dbReference type="EMBL" id="JAKIKU010000002">
    <property type="protein sequence ID" value="MCL1044719.1"/>
    <property type="molecule type" value="Genomic_DNA"/>
</dbReference>
<evidence type="ECO:0000313" key="2">
    <source>
        <dbReference type="Proteomes" id="UP001202134"/>
    </source>
</evidence>
<accession>A0ABT0KLR6</accession>